<name>A0A3P7LUN1_STRVU</name>
<proteinExistence type="predicted"/>
<sequence length="82" mass="9641">MDLDEMYEPHLDVTMDADDLEILSITQASKHIQENMCTLDARMKNIQTTLHEQEELRKAAVEYSTIKLKRKYGLEKDSELRQ</sequence>
<feature type="non-terminal residue" evidence="1">
    <location>
        <position position="82"/>
    </location>
</feature>
<accession>A0A3P7LUN1</accession>
<protein>
    <submittedName>
        <fullName evidence="1">Uncharacterized protein</fullName>
    </submittedName>
</protein>
<organism evidence="1 2">
    <name type="scientific">Strongylus vulgaris</name>
    <name type="common">Blood worm</name>
    <dbReference type="NCBI Taxonomy" id="40348"/>
    <lineage>
        <taxon>Eukaryota</taxon>
        <taxon>Metazoa</taxon>
        <taxon>Ecdysozoa</taxon>
        <taxon>Nematoda</taxon>
        <taxon>Chromadorea</taxon>
        <taxon>Rhabditida</taxon>
        <taxon>Rhabditina</taxon>
        <taxon>Rhabditomorpha</taxon>
        <taxon>Strongyloidea</taxon>
        <taxon>Strongylidae</taxon>
        <taxon>Strongylus</taxon>
    </lineage>
</organism>
<gene>
    <name evidence="1" type="ORF">SVUK_LOCUS21003</name>
</gene>
<evidence type="ECO:0000313" key="2">
    <source>
        <dbReference type="Proteomes" id="UP000270094"/>
    </source>
</evidence>
<keyword evidence="2" id="KW-1185">Reference proteome</keyword>
<dbReference type="EMBL" id="UYYB01148571">
    <property type="protein sequence ID" value="VDM86005.1"/>
    <property type="molecule type" value="Genomic_DNA"/>
</dbReference>
<evidence type="ECO:0000313" key="1">
    <source>
        <dbReference type="EMBL" id="VDM86005.1"/>
    </source>
</evidence>
<dbReference type="OrthoDB" id="10674231at2759"/>
<dbReference type="AlphaFoldDB" id="A0A3P7LUN1"/>
<dbReference type="Proteomes" id="UP000270094">
    <property type="component" value="Unassembled WGS sequence"/>
</dbReference>
<reference evidence="1 2" key="1">
    <citation type="submission" date="2018-11" db="EMBL/GenBank/DDBJ databases">
        <authorList>
            <consortium name="Pathogen Informatics"/>
        </authorList>
    </citation>
    <scope>NUCLEOTIDE SEQUENCE [LARGE SCALE GENOMIC DNA]</scope>
</reference>